<dbReference type="EMBL" id="APAU02000033">
    <property type="protein sequence ID" value="EUB60220.1"/>
    <property type="molecule type" value="Genomic_DNA"/>
</dbReference>
<protein>
    <submittedName>
        <fullName evidence="1">Uncharacterized protein</fullName>
    </submittedName>
</protein>
<gene>
    <name evidence="1" type="ORF">EGR_04930</name>
</gene>
<name>W6UFL0_ECHGR</name>
<proteinExistence type="predicted"/>
<sequence length="508" mass="59422">MTSLMNCADQSGFFVGYVLCKIRKVEFTMQRSSVPTLLICTHKITGHCFYDDVAKTGEGGEGMTGHSLICMDKNIGAVKKTWHSWHNRAATDVERPFIVSILQENAILVSEFINQRPLALFVHLIYFHFFCLDFSDEAIDCMQMMRRKTKFNCKTLTTPILKNLHDFKIIRICEVGASKSLEVEKKVLTYCLTFKFKCPYWPVRDWLIWNFFKLKSFLDIVDQLVASTPFPYSLPLLKNNTKDLSKVSRKLYKEWRQKEGIQLGSRMVEMEERSPSESPKNYLFRQLQLMVHPITKTAKNHPYHVFLIFFFNFSYHYLKRGKVNRCVCLKTVEFPPPSNQDVTTSKRKSSFAYDKYIRFAQIFLVNHIGLTNMTGFWPKFFWPLKNINNRLLSFINFLIHKPIHYFIHFVIIYKMATFGKVSKYLFKICTFEQVSTYESSTAFTNSTTEKPFKSNGGHKQLEAGISKIHLREISILFILSAGYFTSKYVGRFSRNNSMNRLQSFLHII</sequence>
<dbReference type="KEGG" id="egl:EGR_04930"/>
<reference evidence="1 2" key="1">
    <citation type="journal article" date="2013" name="Nat. Genet.">
        <title>The genome of the hydatid tapeworm Echinococcus granulosus.</title>
        <authorList>
            <person name="Zheng H."/>
            <person name="Zhang W."/>
            <person name="Zhang L."/>
            <person name="Zhang Z."/>
            <person name="Li J."/>
            <person name="Lu G."/>
            <person name="Zhu Y."/>
            <person name="Wang Y."/>
            <person name="Huang Y."/>
            <person name="Liu J."/>
            <person name="Kang H."/>
            <person name="Chen J."/>
            <person name="Wang L."/>
            <person name="Chen A."/>
            <person name="Yu S."/>
            <person name="Gao Z."/>
            <person name="Jin L."/>
            <person name="Gu W."/>
            <person name="Wang Z."/>
            <person name="Zhao L."/>
            <person name="Shi B."/>
            <person name="Wen H."/>
            <person name="Lin R."/>
            <person name="Jones M.K."/>
            <person name="Brejova B."/>
            <person name="Vinar T."/>
            <person name="Zhao G."/>
            <person name="McManus D.P."/>
            <person name="Chen Z."/>
            <person name="Zhou Y."/>
            <person name="Wang S."/>
        </authorList>
    </citation>
    <scope>NUCLEOTIDE SEQUENCE [LARGE SCALE GENOMIC DNA]</scope>
</reference>
<accession>W6UFL0</accession>
<organism evidence="1 2">
    <name type="scientific">Echinococcus granulosus</name>
    <name type="common">Hydatid tapeworm</name>
    <dbReference type="NCBI Taxonomy" id="6210"/>
    <lineage>
        <taxon>Eukaryota</taxon>
        <taxon>Metazoa</taxon>
        <taxon>Spiralia</taxon>
        <taxon>Lophotrochozoa</taxon>
        <taxon>Platyhelminthes</taxon>
        <taxon>Cestoda</taxon>
        <taxon>Eucestoda</taxon>
        <taxon>Cyclophyllidea</taxon>
        <taxon>Taeniidae</taxon>
        <taxon>Echinococcus</taxon>
        <taxon>Echinococcus granulosus group</taxon>
    </lineage>
</organism>
<keyword evidence="2" id="KW-1185">Reference proteome</keyword>
<comment type="caution">
    <text evidence="1">The sequence shown here is derived from an EMBL/GenBank/DDBJ whole genome shotgun (WGS) entry which is preliminary data.</text>
</comment>
<evidence type="ECO:0000313" key="1">
    <source>
        <dbReference type="EMBL" id="EUB60220.1"/>
    </source>
</evidence>
<dbReference type="Proteomes" id="UP000019149">
    <property type="component" value="Unassembled WGS sequence"/>
</dbReference>
<dbReference type="GeneID" id="36340645"/>
<dbReference type="AlphaFoldDB" id="W6UFL0"/>
<dbReference type="RefSeq" id="XP_024351416.1">
    <property type="nucleotide sequence ID" value="XM_024494179.1"/>
</dbReference>
<evidence type="ECO:0000313" key="2">
    <source>
        <dbReference type="Proteomes" id="UP000019149"/>
    </source>
</evidence>
<dbReference type="CTD" id="36340645"/>